<feature type="region of interest" description="Disordered" evidence="1">
    <location>
        <begin position="122"/>
        <end position="148"/>
    </location>
</feature>
<gene>
    <name evidence="2" type="ORF">M378DRAFT_16361</name>
</gene>
<sequence>MDPYFCDSEQILRLASPEDLVRAGNASYLDARSMIEDLQAELMRYKVALQTTQEIHQNAIRMGIGATAAPSQSNACETPAASVYNLLKPDQGLPAPLQREEYSNVRFWRREQYDKWLKMNKGDTNGLAAEKPKRGRPRKSENEEEDNVHHPYLETVSGMPVNSAYLYRLSVKARRIWATLLKFGQAPDSYSEMDELSREYFILGPMVAKELCLLGYNSSRIEEGEERSEEKAEKSYGLRFK</sequence>
<feature type="region of interest" description="Disordered" evidence="1">
    <location>
        <begin position="222"/>
        <end position="241"/>
    </location>
</feature>
<keyword evidence="3" id="KW-1185">Reference proteome</keyword>
<dbReference type="HOGENOM" id="CLU_1151556_0_0_1"/>
<dbReference type="OrthoDB" id="3235325at2759"/>
<dbReference type="EMBL" id="KN818376">
    <property type="protein sequence ID" value="KIL57253.1"/>
    <property type="molecule type" value="Genomic_DNA"/>
</dbReference>
<dbReference type="Proteomes" id="UP000054549">
    <property type="component" value="Unassembled WGS sequence"/>
</dbReference>
<evidence type="ECO:0000256" key="1">
    <source>
        <dbReference type="SAM" id="MobiDB-lite"/>
    </source>
</evidence>
<accession>A0A0C2WM26</accession>
<evidence type="ECO:0000313" key="2">
    <source>
        <dbReference type="EMBL" id="KIL57253.1"/>
    </source>
</evidence>
<proteinExistence type="predicted"/>
<dbReference type="InParanoid" id="A0A0C2WM26"/>
<evidence type="ECO:0000313" key="3">
    <source>
        <dbReference type="Proteomes" id="UP000054549"/>
    </source>
</evidence>
<feature type="compositionally biased region" description="Basic and acidic residues" evidence="1">
    <location>
        <begin position="228"/>
        <end position="241"/>
    </location>
</feature>
<reference evidence="2 3" key="1">
    <citation type="submission" date="2014-04" db="EMBL/GenBank/DDBJ databases">
        <title>Evolutionary Origins and Diversification of the Mycorrhizal Mutualists.</title>
        <authorList>
            <consortium name="DOE Joint Genome Institute"/>
            <consortium name="Mycorrhizal Genomics Consortium"/>
            <person name="Kohler A."/>
            <person name="Kuo A."/>
            <person name="Nagy L.G."/>
            <person name="Floudas D."/>
            <person name="Copeland A."/>
            <person name="Barry K.W."/>
            <person name="Cichocki N."/>
            <person name="Veneault-Fourrey C."/>
            <person name="LaButti K."/>
            <person name="Lindquist E.A."/>
            <person name="Lipzen A."/>
            <person name="Lundell T."/>
            <person name="Morin E."/>
            <person name="Murat C."/>
            <person name="Riley R."/>
            <person name="Ohm R."/>
            <person name="Sun H."/>
            <person name="Tunlid A."/>
            <person name="Henrissat B."/>
            <person name="Grigoriev I.V."/>
            <person name="Hibbett D.S."/>
            <person name="Martin F."/>
        </authorList>
    </citation>
    <scope>NUCLEOTIDE SEQUENCE [LARGE SCALE GENOMIC DNA]</scope>
    <source>
        <strain evidence="2 3">Koide BX008</strain>
    </source>
</reference>
<name>A0A0C2WM26_AMAMK</name>
<organism evidence="2 3">
    <name type="scientific">Amanita muscaria (strain Koide BX008)</name>
    <dbReference type="NCBI Taxonomy" id="946122"/>
    <lineage>
        <taxon>Eukaryota</taxon>
        <taxon>Fungi</taxon>
        <taxon>Dikarya</taxon>
        <taxon>Basidiomycota</taxon>
        <taxon>Agaricomycotina</taxon>
        <taxon>Agaricomycetes</taxon>
        <taxon>Agaricomycetidae</taxon>
        <taxon>Agaricales</taxon>
        <taxon>Pluteineae</taxon>
        <taxon>Amanitaceae</taxon>
        <taxon>Amanita</taxon>
    </lineage>
</organism>
<dbReference type="STRING" id="946122.A0A0C2WM26"/>
<protein>
    <submittedName>
        <fullName evidence="2">Uncharacterized protein</fullName>
    </submittedName>
</protein>
<dbReference type="AlphaFoldDB" id="A0A0C2WM26"/>